<dbReference type="GO" id="GO:0004190">
    <property type="term" value="F:aspartic-type endopeptidase activity"/>
    <property type="evidence" value="ECO:0007669"/>
    <property type="project" value="InterPro"/>
</dbReference>
<accession>A0A225W6J6</accession>
<dbReference type="SUPFAM" id="SSF50630">
    <property type="entry name" value="Acid proteases"/>
    <property type="match status" value="1"/>
</dbReference>
<dbReference type="OrthoDB" id="117285at2759"/>
<dbReference type="Proteomes" id="UP000198211">
    <property type="component" value="Unassembled WGS sequence"/>
</dbReference>
<feature type="compositionally biased region" description="Basic and acidic residues" evidence="2">
    <location>
        <begin position="188"/>
        <end position="199"/>
    </location>
</feature>
<keyword evidence="1" id="KW-0378">Hydrolase</keyword>
<dbReference type="Gene3D" id="2.40.70.10">
    <property type="entry name" value="Acid Proteases"/>
    <property type="match status" value="1"/>
</dbReference>
<comment type="caution">
    <text evidence="4">The sequence shown here is derived from an EMBL/GenBank/DDBJ whole genome shotgun (WGS) entry which is preliminary data.</text>
</comment>
<organism evidence="4 5">
    <name type="scientific">Phytophthora megakarya</name>
    <dbReference type="NCBI Taxonomy" id="4795"/>
    <lineage>
        <taxon>Eukaryota</taxon>
        <taxon>Sar</taxon>
        <taxon>Stramenopiles</taxon>
        <taxon>Oomycota</taxon>
        <taxon>Peronosporomycetes</taxon>
        <taxon>Peronosporales</taxon>
        <taxon>Peronosporaceae</taxon>
        <taxon>Phytophthora</taxon>
    </lineage>
</organism>
<dbReference type="InterPro" id="IPR021109">
    <property type="entry name" value="Peptidase_aspartic_dom_sf"/>
</dbReference>
<dbReference type="PROSITE" id="PS00141">
    <property type="entry name" value="ASP_PROTEASE"/>
    <property type="match status" value="1"/>
</dbReference>
<feature type="region of interest" description="Disordered" evidence="2">
    <location>
        <begin position="155"/>
        <end position="206"/>
    </location>
</feature>
<feature type="domain" description="Peptidase A2" evidence="3">
    <location>
        <begin position="451"/>
        <end position="465"/>
    </location>
</feature>
<dbReference type="AlphaFoldDB" id="A0A225W6J6"/>
<protein>
    <recommendedName>
        <fullName evidence="3">Peptidase A2 domain-containing protein</fullName>
    </recommendedName>
</protein>
<dbReference type="PROSITE" id="PS50175">
    <property type="entry name" value="ASP_PROT_RETROV"/>
    <property type="match status" value="1"/>
</dbReference>
<evidence type="ECO:0000256" key="1">
    <source>
        <dbReference type="ARBA" id="ARBA00022801"/>
    </source>
</evidence>
<gene>
    <name evidence="4" type="ORF">PHMEG_00014363</name>
</gene>
<evidence type="ECO:0000256" key="2">
    <source>
        <dbReference type="SAM" id="MobiDB-lite"/>
    </source>
</evidence>
<dbReference type="EMBL" id="NBNE01001837">
    <property type="protein sequence ID" value="OWZ12470.1"/>
    <property type="molecule type" value="Genomic_DNA"/>
</dbReference>
<reference evidence="5" key="1">
    <citation type="submission" date="2017-03" db="EMBL/GenBank/DDBJ databases">
        <title>Phytopthora megakarya and P. palmivora, two closely related causual agents of cacao black pod achieved similar genome size and gene model numbers by different mechanisms.</title>
        <authorList>
            <person name="Ali S."/>
            <person name="Shao J."/>
            <person name="Larry D.J."/>
            <person name="Kronmiller B."/>
            <person name="Shen D."/>
            <person name="Strem M.D."/>
            <person name="Melnick R.L."/>
            <person name="Guiltinan M.J."/>
            <person name="Tyler B.M."/>
            <person name="Meinhardt L.W."/>
            <person name="Bailey B.A."/>
        </authorList>
    </citation>
    <scope>NUCLEOTIDE SEQUENCE [LARGE SCALE GENOMIC DNA]</scope>
    <source>
        <strain evidence="5">zdho120</strain>
    </source>
</reference>
<proteinExistence type="predicted"/>
<keyword evidence="5" id="KW-1185">Reference proteome</keyword>
<name>A0A225W6J6_9STRA</name>
<feature type="compositionally biased region" description="Basic and acidic residues" evidence="2">
    <location>
        <begin position="101"/>
        <end position="110"/>
    </location>
</feature>
<dbReference type="InterPro" id="IPR001969">
    <property type="entry name" value="Aspartic_peptidase_AS"/>
</dbReference>
<feature type="compositionally biased region" description="Acidic residues" evidence="2">
    <location>
        <begin position="171"/>
        <end position="187"/>
    </location>
</feature>
<feature type="region of interest" description="Disordered" evidence="2">
    <location>
        <begin position="228"/>
        <end position="271"/>
    </location>
</feature>
<sequence>MVPYTGTELYLETKRTWSLLSDKFISYYCSQFSQSACTRYYRAKRSEKEHTRDYLNRLDGYARSANIKFERSGCEAKEHVKHFLETCGDRDLEDIVSDIQKVEKRDDKRNTSSSGSYGRHDDRSRSQKRRRSEPRHTSRVALVDASVTALITELQTRASSERPDEYSNDYSNDDLLDFYEGDEADQDECGRDCGSRDEIQGEDTYSDQYERLVAAANDNERRNAANGVFARSDNRPQNNGQQSSGFGQGKFRPTTQSGSRFKDNRDRRSFQRPSYGPCPACGGQNHSTHFCFRRCRLCQQVHDFGKCEAFNELDKILQTNVDKKNISLGSRSLSSPQSADLVIDAKCSYAFTGKWEWPEDNNDNVNEKNAEFNGECGVFLDGGKLHGINEDSIPKKVVDDDWLVSICEAGEAAPMHAKTMKLLSGERTGWWSSQRFDRRVINASSLNDVRTSILLDTGANVSIITTKLARRQRLEPIQEHGRQLEVQGIQEGNVSTTTRVKAKGTLGWNTVYEFEIWVEVVLGTDLMIPAGIHLDLFNATAKLPGKKWCRWRNR</sequence>
<dbReference type="GO" id="GO:0006508">
    <property type="term" value="P:proteolysis"/>
    <property type="evidence" value="ECO:0007669"/>
    <property type="project" value="InterPro"/>
</dbReference>
<evidence type="ECO:0000259" key="3">
    <source>
        <dbReference type="PROSITE" id="PS50175"/>
    </source>
</evidence>
<evidence type="ECO:0000313" key="5">
    <source>
        <dbReference type="Proteomes" id="UP000198211"/>
    </source>
</evidence>
<evidence type="ECO:0000313" key="4">
    <source>
        <dbReference type="EMBL" id="OWZ12470.1"/>
    </source>
</evidence>
<feature type="compositionally biased region" description="Basic and acidic residues" evidence="2">
    <location>
        <begin position="260"/>
        <end position="269"/>
    </location>
</feature>
<dbReference type="InterPro" id="IPR001995">
    <property type="entry name" value="Peptidase_A2_cat"/>
</dbReference>
<feature type="region of interest" description="Disordered" evidence="2">
    <location>
        <begin position="101"/>
        <end position="141"/>
    </location>
</feature>